<proteinExistence type="predicted"/>
<evidence type="ECO:0000313" key="2">
    <source>
        <dbReference type="Proteomes" id="UP000649328"/>
    </source>
</evidence>
<protein>
    <submittedName>
        <fullName evidence="1">Uncharacterized protein</fullName>
    </submittedName>
</protein>
<dbReference type="Proteomes" id="UP000649328">
    <property type="component" value="Unassembled WGS sequence"/>
</dbReference>
<reference evidence="1" key="1">
    <citation type="submission" date="2020-10" db="EMBL/GenBank/DDBJ databases">
        <title>The Whole-Genome Sequence of Metschnikowia persimmonesis, a Novel Endophytic Yeast Species Isolated from Medicinal Plant Diospyros kaki Thumb.</title>
        <authorList>
            <person name="Rahmat E."/>
            <person name="Kang Y."/>
        </authorList>
    </citation>
    <scope>NUCLEOTIDE SEQUENCE</scope>
    <source>
        <strain evidence="1">KIOM G15050</strain>
    </source>
</reference>
<gene>
    <name evidence="1" type="ORF">HF325_001970</name>
</gene>
<dbReference type="EMBL" id="JACBPP010000002">
    <property type="protein sequence ID" value="KAF8004522.1"/>
    <property type="molecule type" value="Genomic_DNA"/>
</dbReference>
<name>A0A8H7GXH9_9ASCO</name>
<organism evidence="1 2">
    <name type="scientific">Metschnikowia pulcherrima</name>
    <dbReference type="NCBI Taxonomy" id="27326"/>
    <lineage>
        <taxon>Eukaryota</taxon>
        <taxon>Fungi</taxon>
        <taxon>Dikarya</taxon>
        <taxon>Ascomycota</taxon>
        <taxon>Saccharomycotina</taxon>
        <taxon>Pichiomycetes</taxon>
        <taxon>Metschnikowiaceae</taxon>
        <taxon>Metschnikowia</taxon>
    </lineage>
</organism>
<comment type="caution">
    <text evidence="1">The sequence shown here is derived from an EMBL/GenBank/DDBJ whole genome shotgun (WGS) entry which is preliminary data.</text>
</comment>
<sequence length="82" mass="9616">MTLLMGMIDKFLREAFLIVDSSEDLKLVSLLHKLTVQSIRTKKQIAVFTRRSNIAFELMELRDVTFCELKRELVECEGDFFD</sequence>
<accession>A0A8H7GXH9</accession>
<evidence type="ECO:0000313" key="1">
    <source>
        <dbReference type="EMBL" id="KAF8004522.1"/>
    </source>
</evidence>
<keyword evidence="2" id="KW-1185">Reference proteome</keyword>
<dbReference type="AlphaFoldDB" id="A0A8H7GXH9"/>